<proteinExistence type="predicted"/>
<evidence type="ECO:0000313" key="2">
    <source>
        <dbReference type="EMBL" id="EEF49028.1"/>
    </source>
</evidence>
<accession>B9RIQ6</accession>
<dbReference type="PANTHER" id="PTHR33929">
    <property type="entry name" value="MEMBRANE-ASSOCIATED KINASE REGULATOR 2-RELATED"/>
    <property type="match status" value="1"/>
</dbReference>
<evidence type="ECO:0000313" key="3">
    <source>
        <dbReference type="Proteomes" id="UP000008311"/>
    </source>
</evidence>
<organism evidence="2 3">
    <name type="scientific">Ricinus communis</name>
    <name type="common">Castor bean</name>
    <dbReference type="NCBI Taxonomy" id="3988"/>
    <lineage>
        <taxon>Eukaryota</taxon>
        <taxon>Viridiplantae</taxon>
        <taxon>Streptophyta</taxon>
        <taxon>Embryophyta</taxon>
        <taxon>Tracheophyta</taxon>
        <taxon>Spermatophyta</taxon>
        <taxon>Magnoliopsida</taxon>
        <taxon>eudicotyledons</taxon>
        <taxon>Gunneridae</taxon>
        <taxon>Pentapetalae</taxon>
        <taxon>rosids</taxon>
        <taxon>fabids</taxon>
        <taxon>Malpighiales</taxon>
        <taxon>Euphorbiaceae</taxon>
        <taxon>Acalyphoideae</taxon>
        <taxon>Acalypheae</taxon>
        <taxon>Ricinus</taxon>
    </lineage>
</organism>
<reference evidence="3" key="1">
    <citation type="journal article" date="2010" name="Nat. Biotechnol.">
        <title>Draft genome sequence of the oilseed species Ricinus communis.</title>
        <authorList>
            <person name="Chan A.P."/>
            <person name="Crabtree J."/>
            <person name="Zhao Q."/>
            <person name="Lorenzi H."/>
            <person name="Orvis J."/>
            <person name="Puiu D."/>
            <person name="Melake-Berhan A."/>
            <person name="Jones K.M."/>
            <person name="Redman J."/>
            <person name="Chen G."/>
            <person name="Cahoon E.B."/>
            <person name="Gedil M."/>
            <person name="Stanke M."/>
            <person name="Haas B.J."/>
            <person name="Wortman J.R."/>
            <person name="Fraser-Liggett C.M."/>
            <person name="Ravel J."/>
            <person name="Rabinowicz P.D."/>
        </authorList>
    </citation>
    <scope>NUCLEOTIDE SEQUENCE [LARGE SCALE GENOMIC DNA]</scope>
    <source>
        <strain evidence="3">cv. Hale</strain>
    </source>
</reference>
<dbReference type="GO" id="GO:0016020">
    <property type="term" value="C:membrane"/>
    <property type="evidence" value="ECO:0000318"/>
    <property type="project" value="GO_Central"/>
</dbReference>
<dbReference type="FunCoup" id="B9RIQ6">
    <property type="interactions" value="59"/>
</dbReference>
<name>B9RIQ6_RICCO</name>
<feature type="compositionally biased region" description="Polar residues" evidence="1">
    <location>
        <begin position="26"/>
        <end position="38"/>
    </location>
</feature>
<dbReference type="PANTHER" id="PTHR33929:SF4">
    <property type="entry name" value="MEMBRANE-ASSOCIATED KINASE REGULATOR 5"/>
    <property type="match status" value="1"/>
</dbReference>
<protein>
    <recommendedName>
        <fullName evidence="4">Membrane-associated kinase regulator</fullName>
    </recommendedName>
</protein>
<dbReference type="eggNOG" id="ENOG502RYGF">
    <property type="taxonomic scope" value="Eukaryota"/>
</dbReference>
<dbReference type="InterPro" id="IPR039619">
    <property type="entry name" value="MAKR2/5"/>
</dbReference>
<dbReference type="STRING" id="3988.B9RIQ6"/>
<dbReference type="GO" id="GO:0005886">
    <property type="term" value="C:plasma membrane"/>
    <property type="evidence" value="ECO:0007669"/>
    <property type="project" value="InterPro"/>
</dbReference>
<dbReference type="KEGG" id="rcu:8277072"/>
<gene>
    <name evidence="2" type="ORF">RCOM_1581540</name>
</gene>
<dbReference type="OrthoDB" id="689803at2759"/>
<dbReference type="InParanoid" id="B9RIQ6"/>
<dbReference type="AlphaFoldDB" id="B9RIQ6"/>
<keyword evidence="3" id="KW-1185">Reference proteome</keyword>
<feature type="region of interest" description="Disordered" evidence="1">
    <location>
        <begin position="13"/>
        <end position="48"/>
    </location>
</feature>
<evidence type="ECO:0000256" key="1">
    <source>
        <dbReference type="SAM" id="MobiDB-lite"/>
    </source>
</evidence>
<dbReference type="Proteomes" id="UP000008311">
    <property type="component" value="Unassembled WGS sequence"/>
</dbReference>
<evidence type="ECO:0008006" key="4">
    <source>
        <dbReference type="Google" id="ProtNLM"/>
    </source>
</evidence>
<dbReference type="EMBL" id="EQ973781">
    <property type="protein sequence ID" value="EEF49028.1"/>
    <property type="molecule type" value="Genomic_DNA"/>
</dbReference>
<feature type="region of interest" description="Disordered" evidence="1">
    <location>
        <begin position="105"/>
        <end position="127"/>
    </location>
</feature>
<sequence length="382" mass="42699">MEALYFLKFWRPTTHNNSSNKDHQPRPSSGGNSDTTEIAPSVVDTTTDDDYEFDEEEDSFFELELTVPDLDNNNKCKTKHNTLSIDSTDSNRFDSKDQSLRSLPNIAGNSEHKFPPPTVSLSPTTTDNHLLPSKRKILPIEPISKQPQSPISLLKSAPRFRVLMFKKSRSMAAHETEFLDTATNSNKKQESKLFTVKFKLKEVASVPIFTRDNSLRKQISDDSLSDQESSKRFSKEVIQKYLKLIKPLYIKVSKKQTEKPRFSGESLSVASPSSSPATVLCSSPKKEKQGTIPAGIRVVCKHLGKSKSESASTVAPPSTVSRRDDSLLLQHDGIQSAILHCKKSFNSSSRDSSLLSRFASDPLHERLVASPRISYEEKGIRI</sequence>